<feature type="signal peptide" evidence="1">
    <location>
        <begin position="1"/>
        <end position="21"/>
    </location>
</feature>
<proteinExistence type="predicted"/>
<gene>
    <name evidence="2" type="ORF">D7X12_41760</name>
</gene>
<accession>A0A3A8LVK7</accession>
<comment type="caution">
    <text evidence="2">The sequence shown here is derived from an EMBL/GenBank/DDBJ whole genome shotgun (WGS) entry which is preliminary data.</text>
</comment>
<evidence type="ECO:0000313" key="3">
    <source>
        <dbReference type="Proteomes" id="UP000273405"/>
    </source>
</evidence>
<evidence type="ECO:0000256" key="1">
    <source>
        <dbReference type="SAM" id="SignalP"/>
    </source>
</evidence>
<name>A0A3A8LVK7_9BACT</name>
<organism evidence="2 3">
    <name type="scientific">Corallococcus sicarius</name>
    <dbReference type="NCBI Taxonomy" id="2316726"/>
    <lineage>
        <taxon>Bacteria</taxon>
        <taxon>Pseudomonadati</taxon>
        <taxon>Myxococcota</taxon>
        <taxon>Myxococcia</taxon>
        <taxon>Myxococcales</taxon>
        <taxon>Cystobacterineae</taxon>
        <taxon>Myxococcaceae</taxon>
        <taxon>Corallococcus</taxon>
    </lineage>
</organism>
<reference evidence="3" key="1">
    <citation type="submission" date="2018-09" db="EMBL/GenBank/DDBJ databases">
        <authorList>
            <person name="Livingstone P.G."/>
            <person name="Whitworth D.E."/>
        </authorList>
    </citation>
    <scope>NUCLEOTIDE SEQUENCE [LARGE SCALE GENOMIC DNA]</scope>
    <source>
        <strain evidence="3">CA040B</strain>
    </source>
</reference>
<evidence type="ECO:0000313" key="2">
    <source>
        <dbReference type="EMBL" id="RKH23860.1"/>
    </source>
</evidence>
<dbReference type="AlphaFoldDB" id="A0A3A8LVK7"/>
<feature type="chain" id="PRO_5017446748" evidence="1">
    <location>
        <begin position="22"/>
        <end position="83"/>
    </location>
</feature>
<dbReference type="Proteomes" id="UP000273405">
    <property type="component" value="Unassembled WGS sequence"/>
</dbReference>
<keyword evidence="1" id="KW-0732">Signal</keyword>
<keyword evidence="3" id="KW-1185">Reference proteome</keyword>
<dbReference type="EMBL" id="RAWG01000698">
    <property type="protein sequence ID" value="RKH23860.1"/>
    <property type="molecule type" value="Genomic_DNA"/>
</dbReference>
<protein>
    <submittedName>
        <fullName evidence="2">Uncharacterized protein</fullName>
    </submittedName>
</protein>
<sequence>MLRHVRALLVISLALVSTAHAQSRKPADLYHVSPTPAWLPRQVFLGTQLNNGAVIPNLRVQWEFTFFQERKDAWVGILEGGVG</sequence>
<feature type="non-terminal residue" evidence="2">
    <location>
        <position position="83"/>
    </location>
</feature>